<accession>A0A1G7BDF1</accession>
<dbReference type="RefSeq" id="WP_089955023.1">
    <property type="nucleotide sequence ID" value="NZ_FNAV01000002.1"/>
</dbReference>
<dbReference type="Proteomes" id="UP000198994">
    <property type="component" value="Unassembled WGS sequence"/>
</dbReference>
<evidence type="ECO:0000313" key="3">
    <source>
        <dbReference type="Proteomes" id="UP000198994"/>
    </source>
</evidence>
<dbReference type="STRING" id="282683.SAMN04488105_10263"/>
<evidence type="ECO:0000313" key="2">
    <source>
        <dbReference type="EMBL" id="SDE24265.1"/>
    </source>
</evidence>
<protein>
    <recommendedName>
        <fullName evidence="4">TIGR02301 family protein</fullName>
    </recommendedName>
</protein>
<dbReference type="AlphaFoldDB" id="A0A1G7BDF1"/>
<reference evidence="3" key="1">
    <citation type="submission" date="2016-10" db="EMBL/GenBank/DDBJ databases">
        <authorList>
            <person name="Varghese N."/>
            <person name="Submissions S."/>
        </authorList>
    </citation>
    <scope>NUCLEOTIDE SEQUENCE [LARGE SCALE GENOMIC DNA]</scope>
    <source>
        <strain evidence="3">DSM 10146</strain>
    </source>
</reference>
<keyword evidence="3" id="KW-1185">Reference proteome</keyword>
<evidence type="ECO:0008006" key="4">
    <source>
        <dbReference type="Google" id="ProtNLM"/>
    </source>
</evidence>
<organism evidence="2 3">
    <name type="scientific">Salipiger thiooxidans</name>
    <dbReference type="NCBI Taxonomy" id="282683"/>
    <lineage>
        <taxon>Bacteria</taxon>
        <taxon>Pseudomonadati</taxon>
        <taxon>Pseudomonadota</taxon>
        <taxon>Alphaproteobacteria</taxon>
        <taxon>Rhodobacterales</taxon>
        <taxon>Roseobacteraceae</taxon>
        <taxon>Salipiger</taxon>
    </lineage>
</organism>
<feature type="signal peptide" evidence="1">
    <location>
        <begin position="1"/>
        <end position="23"/>
    </location>
</feature>
<sequence>MCRSRPLLWLLAALALISAPLRAAVAGDTAQLAENYAVCAGRLAALTEHNWLMQDPAADAIAFRRDWTIALFEAISAAIPGDEAQRALSISRHRARREHKSLLDTASFNQDPRRARLALATALRHLMPCHELLTR</sequence>
<keyword evidence="1" id="KW-0732">Signal</keyword>
<name>A0A1G7BDF1_9RHOB</name>
<evidence type="ECO:0000256" key="1">
    <source>
        <dbReference type="SAM" id="SignalP"/>
    </source>
</evidence>
<feature type="chain" id="PRO_5011683600" description="TIGR02301 family protein" evidence="1">
    <location>
        <begin position="24"/>
        <end position="135"/>
    </location>
</feature>
<dbReference type="OrthoDB" id="7872837at2"/>
<gene>
    <name evidence="2" type="ORF">SAMN04488105_10263</name>
</gene>
<dbReference type="EMBL" id="FNAV01000002">
    <property type="protein sequence ID" value="SDE24265.1"/>
    <property type="molecule type" value="Genomic_DNA"/>
</dbReference>
<proteinExistence type="predicted"/>